<protein>
    <submittedName>
        <fullName evidence="2">Uncharacterized protein</fullName>
    </submittedName>
</protein>
<keyword evidence="3" id="KW-1185">Reference proteome</keyword>
<evidence type="ECO:0000313" key="3">
    <source>
        <dbReference type="Proteomes" id="UP000324091"/>
    </source>
</evidence>
<evidence type="ECO:0000256" key="1">
    <source>
        <dbReference type="SAM" id="MobiDB-lite"/>
    </source>
</evidence>
<dbReference type="Proteomes" id="UP000324091">
    <property type="component" value="Chromosome 20"/>
</dbReference>
<accession>A0A5C6NKN6</accession>
<feature type="compositionally biased region" description="Basic and acidic residues" evidence="1">
    <location>
        <begin position="1"/>
        <end position="10"/>
    </location>
</feature>
<name>A0A5C6NKN6_9TELE</name>
<organism evidence="2 3">
    <name type="scientific">Takifugu flavidus</name>
    <name type="common">sansaifugu</name>
    <dbReference type="NCBI Taxonomy" id="433684"/>
    <lineage>
        <taxon>Eukaryota</taxon>
        <taxon>Metazoa</taxon>
        <taxon>Chordata</taxon>
        <taxon>Craniata</taxon>
        <taxon>Vertebrata</taxon>
        <taxon>Euteleostomi</taxon>
        <taxon>Actinopterygii</taxon>
        <taxon>Neopterygii</taxon>
        <taxon>Teleostei</taxon>
        <taxon>Neoteleostei</taxon>
        <taxon>Acanthomorphata</taxon>
        <taxon>Eupercaria</taxon>
        <taxon>Tetraodontiformes</taxon>
        <taxon>Tetradontoidea</taxon>
        <taxon>Tetraodontidae</taxon>
        <taxon>Takifugu</taxon>
    </lineage>
</organism>
<feature type="region of interest" description="Disordered" evidence="1">
    <location>
        <begin position="1"/>
        <end position="28"/>
    </location>
</feature>
<feature type="region of interest" description="Disordered" evidence="1">
    <location>
        <begin position="66"/>
        <end position="96"/>
    </location>
</feature>
<proteinExistence type="predicted"/>
<reference evidence="2 3" key="1">
    <citation type="submission" date="2019-04" db="EMBL/GenBank/DDBJ databases">
        <title>Chromosome genome assembly for Takifugu flavidus.</title>
        <authorList>
            <person name="Xiao S."/>
        </authorList>
    </citation>
    <scope>NUCLEOTIDE SEQUENCE [LARGE SCALE GENOMIC DNA]</scope>
    <source>
        <strain evidence="2">HTHZ2018</strain>
        <tissue evidence="2">Muscle</tissue>
    </source>
</reference>
<dbReference type="AlphaFoldDB" id="A0A5C6NKN6"/>
<sequence>MCFLKERARNENPSNFNTPLAREPILSPTPQTQWTWRVTLSGSPCSCALLPQPQVLTILPAGGLERRTGGELTSHGSAAGDRSQRCLSGTSCLSLP</sequence>
<dbReference type="EMBL" id="RHFK02000013">
    <property type="protein sequence ID" value="TWW66650.1"/>
    <property type="molecule type" value="Genomic_DNA"/>
</dbReference>
<feature type="compositionally biased region" description="Polar residues" evidence="1">
    <location>
        <begin position="85"/>
        <end position="96"/>
    </location>
</feature>
<evidence type="ECO:0000313" key="2">
    <source>
        <dbReference type="EMBL" id="TWW66650.1"/>
    </source>
</evidence>
<comment type="caution">
    <text evidence="2">The sequence shown here is derived from an EMBL/GenBank/DDBJ whole genome shotgun (WGS) entry which is preliminary data.</text>
</comment>
<gene>
    <name evidence="2" type="ORF">D4764_20G0006820</name>
</gene>